<dbReference type="PANTHER" id="PTHR22743:SF165">
    <property type="entry name" value="BTB AND MATH DOMAIN CONTAINING-RELATED"/>
    <property type="match status" value="1"/>
</dbReference>
<accession>E3NKG9</accession>
<evidence type="ECO:0000313" key="2">
    <source>
        <dbReference type="Proteomes" id="UP000008281"/>
    </source>
</evidence>
<dbReference type="eggNOG" id="ENOG502QUFU">
    <property type="taxonomic scope" value="Eukaryota"/>
</dbReference>
<sequence length="248" mass="29429">MRFSILLKSTIEAEVDVKLFSRHRRIERKTQKVVFEKTDYDYFPVHLMNWNDLKRKCSVNGEVRIEVHIEISKMSEVLEKKKVDFGEAMKECSDVTLLVEDEKFHISKLFLSFHSTYFKTLFLGSFNESKKSEVILMDIDKWEFQKFMEVIYGANDIDDDYVVAILRLADMYDVPIVRKKCEQFLMEKSKKPMREKLYWSLKYKIEDLKCLNDIKTPEDVRLAVPENLQEIDPSLQAALFEKALDLLK</sequence>
<dbReference type="InterPro" id="IPR000210">
    <property type="entry name" value="BTB/POZ_dom"/>
</dbReference>
<evidence type="ECO:0000313" key="1">
    <source>
        <dbReference type="EMBL" id="EFP02277.1"/>
    </source>
</evidence>
<dbReference type="SUPFAM" id="SSF54695">
    <property type="entry name" value="POZ domain"/>
    <property type="match status" value="1"/>
</dbReference>
<reference evidence="1" key="1">
    <citation type="submission" date="2007-07" db="EMBL/GenBank/DDBJ databases">
        <title>PCAP assembly of the Caenorhabditis remanei genome.</title>
        <authorList>
            <consortium name="The Caenorhabditis remanei Sequencing Consortium"/>
            <person name="Wilson R.K."/>
        </authorList>
    </citation>
    <scope>NUCLEOTIDE SEQUENCE [LARGE SCALE GENOMIC DNA]</scope>
    <source>
        <strain evidence="1">PB4641</strain>
    </source>
</reference>
<dbReference type="PANTHER" id="PTHR22743">
    <property type="entry name" value="MEPRIN/TRAF-LIKE MATH FAMILY-C.ELEGANS"/>
    <property type="match status" value="1"/>
</dbReference>
<dbReference type="PROSITE" id="PS50097">
    <property type="entry name" value="BTB"/>
    <property type="match status" value="1"/>
</dbReference>
<dbReference type="STRING" id="31234.E3NKG9"/>
<dbReference type="Pfam" id="PF00651">
    <property type="entry name" value="BTB"/>
    <property type="match status" value="1"/>
</dbReference>
<proteinExistence type="predicted"/>
<gene>
    <name evidence="1" type="ORF">CRE_21007</name>
</gene>
<name>E3NKG9_CAERE</name>
<dbReference type="InterPro" id="IPR002083">
    <property type="entry name" value="MATH/TRAF_dom"/>
</dbReference>
<dbReference type="AlphaFoldDB" id="E3NKG9"/>
<dbReference type="Proteomes" id="UP000008281">
    <property type="component" value="Unassembled WGS sequence"/>
</dbReference>
<dbReference type="EMBL" id="DS268801">
    <property type="protein sequence ID" value="EFP02277.1"/>
    <property type="molecule type" value="Genomic_DNA"/>
</dbReference>
<dbReference type="CDD" id="cd18186">
    <property type="entry name" value="BTB_POZ_ZBTB_KLHL-like"/>
    <property type="match status" value="1"/>
</dbReference>
<dbReference type="InterPro" id="IPR011333">
    <property type="entry name" value="SKP1/BTB/POZ_sf"/>
</dbReference>
<dbReference type="Pfam" id="PF00917">
    <property type="entry name" value="MATH"/>
    <property type="match status" value="1"/>
</dbReference>
<organism evidence="2">
    <name type="scientific">Caenorhabditis remanei</name>
    <name type="common">Caenorhabditis vulgaris</name>
    <dbReference type="NCBI Taxonomy" id="31234"/>
    <lineage>
        <taxon>Eukaryota</taxon>
        <taxon>Metazoa</taxon>
        <taxon>Ecdysozoa</taxon>
        <taxon>Nematoda</taxon>
        <taxon>Chromadorea</taxon>
        <taxon>Rhabditida</taxon>
        <taxon>Rhabditina</taxon>
        <taxon>Rhabditomorpha</taxon>
        <taxon>Rhabditoidea</taxon>
        <taxon>Rhabditidae</taxon>
        <taxon>Peloderinae</taxon>
        <taxon>Caenorhabditis</taxon>
    </lineage>
</organism>
<dbReference type="SMART" id="SM00225">
    <property type="entry name" value="BTB"/>
    <property type="match status" value="1"/>
</dbReference>
<dbReference type="OrthoDB" id="6359816at2759"/>
<dbReference type="HOGENOM" id="CLU_051249_2_0_1"/>
<protein>
    <submittedName>
        <fullName evidence="1">Uncharacterized protein</fullName>
    </submittedName>
</protein>
<dbReference type="Gene3D" id="3.30.710.10">
    <property type="entry name" value="Potassium Channel Kv1.1, Chain A"/>
    <property type="match status" value="1"/>
</dbReference>
<dbReference type="InterPro" id="IPR052664">
    <property type="entry name" value="BTB-MATH_domain_protein"/>
</dbReference>
<keyword evidence="2" id="KW-1185">Reference proteome</keyword>